<comment type="caution">
    <text evidence="1">The sequence shown here is derived from an EMBL/GenBank/DDBJ whole genome shotgun (WGS) entry which is preliminary data.</text>
</comment>
<dbReference type="RefSeq" id="WP_135121062.1">
    <property type="nucleotide sequence ID" value="NZ_SPQZ01000005.1"/>
</dbReference>
<organism evidence="1 2">
    <name type="scientific">Orlajensenia leifsoniae</name>
    <dbReference type="NCBI Taxonomy" id="2561933"/>
    <lineage>
        <taxon>Bacteria</taxon>
        <taxon>Bacillati</taxon>
        <taxon>Actinomycetota</taxon>
        <taxon>Actinomycetes</taxon>
        <taxon>Micrococcales</taxon>
        <taxon>Microbacteriaceae</taxon>
        <taxon>Orlajensenia</taxon>
    </lineage>
</organism>
<evidence type="ECO:0000313" key="2">
    <source>
        <dbReference type="Proteomes" id="UP000298127"/>
    </source>
</evidence>
<proteinExistence type="predicted"/>
<dbReference type="Proteomes" id="UP000298127">
    <property type="component" value="Unassembled WGS sequence"/>
</dbReference>
<protein>
    <submittedName>
        <fullName evidence="1">Uncharacterized protein</fullName>
    </submittedName>
</protein>
<name>A0A4Y9QUU4_9MICO</name>
<evidence type="ECO:0000313" key="1">
    <source>
        <dbReference type="EMBL" id="TFV96361.1"/>
    </source>
</evidence>
<dbReference type="AlphaFoldDB" id="A0A4Y9QUU4"/>
<reference evidence="1 2" key="1">
    <citation type="journal article" date="2018" name="J. Microbiol.">
        <title>Leifsonia flava sp. nov., a novel actinobacterium isolated from the rhizosphere of Aquilegia viridiflora.</title>
        <authorList>
            <person name="Cai Y."/>
            <person name="Tao W.Z."/>
            <person name="Ma Y.J."/>
            <person name="Cheng J."/>
            <person name="Zhang M.Y."/>
            <person name="Zhang Y.X."/>
        </authorList>
    </citation>
    <scope>NUCLEOTIDE SEQUENCE [LARGE SCALE GENOMIC DNA]</scope>
    <source>
        <strain evidence="1 2">SYP-B2174</strain>
    </source>
</reference>
<gene>
    <name evidence="1" type="ORF">E4M00_13615</name>
</gene>
<accession>A0A4Y9QUU4</accession>
<keyword evidence="2" id="KW-1185">Reference proteome</keyword>
<dbReference type="EMBL" id="SPQZ01000005">
    <property type="protein sequence ID" value="TFV96361.1"/>
    <property type="molecule type" value="Genomic_DNA"/>
</dbReference>
<sequence length="86" mass="9680">MNPLTLWATRDVRVLDHSSDDENLRHQQVNEAAELEPLERDGRWAAAIHRWAMQDEAAALADQADAAHEVTRARHSSQLRARVSGS</sequence>